<accession>A0ABQ1RAF4</accession>
<evidence type="ECO:0000313" key="2">
    <source>
        <dbReference type="EMBL" id="GGD62139.1"/>
    </source>
</evidence>
<dbReference type="EMBL" id="BMCM01000001">
    <property type="protein sequence ID" value="GGD62139.1"/>
    <property type="molecule type" value="Genomic_DNA"/>
</dbReference>
<dbReference type="PANTHER" id="PTHR42695">
    <property type="entry name" value="GLUTAMINE AMIDOTRANSFERASE YLR126C-RELATED"/>
    <property type="match status" value="1"/>
</dbReference>
<keyword evidence="3" id="KW-1185">Reference proteome</keyword>
<gene>
    <name evidence="2" type="ORF">GCM10007269_01550</name>
</gene>
<sequence length="238" mass="25689">MASLLYVCVRPERGAAEAEHVSFQRGLAVEELDQFDLLAGPLTDEVLTRHDGFVIGGSPFNVTDAVKSPLQQRVEADLERIAARALASDAGAMFTCFGIGVVTRMLGGTLTLAYPEATRATEIRTTDAAATDRIFGPSAPSLNVFTAHKESAAAVPPDAVLLATNDDCPVQAYRVGTHLYATQFHPEPSPRDFADRMTFYRGNGYFDPEAFDAVEAEILAAQDVGGEDLLRRFAEMFA</sequence>
<evidence type="ECO:0000313" key="3">
    <source>
        <dbReference type="Proteomes" id="UP000629365"/>
    </source>
</evidence>
<reference evidence="3" key="1">
    <citation type="journal article" date="2019" name="Int. J. Syst. Evol. Microbiol.">
        <title>The Global Catalogue of Microorganisms (GCM) 10K type strain sequencing project: providing services to taxonomists for standard genome sequencing and annotation.</title>
        <authorList>
            <consortium name="The Broad Institute Genomics Platform"/>
            <consortium name="The Broad Institute Genome Sequencing Center for Infectious Disease"/>
            <person name="Wu L."/>
            <person name="Ma J."/>
        </authorList>
    </citation>
    <scope>NUCLEOTIDE SEQUENCE [LARGE SCALE GENOMIC DNA]</scope>
    <source>
        <strain evidence="3">CCM 7640</strain>
    </source>
</reference>
<dbReference type="Proteomes" id="UP000629365">
    <property type="component" value="Unassembled WGS sequence"/>
</dbReference>
<name>A0ABQ1RAF4_9MICO</name>
<dbReference type="Gene3D" id="3.40.50.880">
    <property type="match status" value="1"/>
</dbReference>
<dbReference type="InterPro" id="IPR017926">
    <property type="entry name" value="GATASE"/>
</dbReference>
<feature type="domain" description="Glutamine amidotransferase" evidence="1">
    <location>
        <begin position="49"/>
        <end position="199"/>
    </location>
</feature>
<keyword evidence="2" id="KW-0315">Glutamine amidotransferase</keyword>
<organism evidence="2 3">
    <name type="scientific">Microbacterium murale</name>
    <dbReference type="NCBI Taxonomy" id="1081040"/>
    <lineage>
        <taxon>Bacteria</taxon>
        <taxon>Bacillati</taxon>
        <taxon>Actinomycetota</taxon>
        <taxon>Actinomycetes</taxon>
        <taxon>Micrococcales</taxon>
        <taxon>Microbacteriaceae</taxon>
        <taxon>Microbacterium</taxon>
    </lineage>
</organism>
<dbReference type="InterPro" id="IPR044992">
    <property type="entry name" value="ChyE-like"/>
</dbReference>
<comment type="caution">
    <text evidence="2">The sequence shown here is derived from an EMBL/GenBank/DDBJ whole genome shotgun (WGS) entry which is preliminary data.</text>
</comment>
<dbReference type="InterPro" id="IPR029062">
    <property type="entry name" value="Class_I_gatase-like"/>
</dbReference>
<dbReference type="PANTHER" id="PTHR42695:SF5">
    <property type="entry name" value="GLUTAMINE AMIDOTRANSFERASE YLR126C-RELATED"/>
    <property type="match status" value="1"/>
</dbReference>
<proteinExistence type="predicted"/>
<protein>
    <submittedName>
        <fullName evidence="2">Glutamine amidotransferase</fullName>
    </submittedName>
</protein>
<evidence type="ECO:0000259" key="1">
    <source>
        <dbReference type="Pfam" id="PF00117"/>
    </source>
</evidence>
<dbReference type="RefSeq" id="WP_188434629.1">
    <property type="nucleotide sequence ID" value="NZ_BMCM01000001.1"/>
</dbReference>
<dbReference type="Pfam" id="PF00117">
    <property type="entry name" value="GATase"/>
    <property type="match status" value="1"/>
</dbReference>
<dbReference type="SUPFAM" id="SSF52317">
    <property type="entry name" value="Class I glutamine amidotransferase-like"/>
    <property type="match status" value="1"/>
</dbReference>